<dbReference type="AlphaFoldDB" id="A0AAD8XL97"/>
<organism evidence="1 2">
    <name type="scientific">Glomerella acutata</name>
    <name type="common">Colletotrichum acutatum</name>
    <dbReference type="NCBI Taxonomy" id="27357"/>
    <lineage>
        <taxon>Eukaryota</taxon>
        <taxon>Fungi</taxon>
        <taxon>Dikarya</taxon>
        <taxon>Ascomycota</taxon>
        <taxon>Pezizomycotina</taxon>
        <taxon>Sordariomycetes</taxon>
        <taxon>Hypocreomycetidae</taxon>
        <taxon>Glomerellales</taxon>
        <taxon>Glomerellaceae</taxon>
        <taxon>Colletotrichum</taxon>
        <taxon>Colletotrichum acutatum species complex</taxon>
    </lineage>
</organism>
<comment type="caution">
    <text evidence="1">The sequence shown here is derived from an EMBL/GenBank/DDBJ whole genome shotgun (WGS) entry which is preliminary data.</text>
</comment>
<evidence type="ECO:0000313" key="1">
    <source>
        <dbReference type="EMBL" id="KAK1729393.1"/>
    </source>
</evidence>
<accession>A0AAD8XL97</accession>
<proteinExistence type="predicted"/>
<protein>
    <submittedName>
        <fullName evidence="1">Uncharacterized protein</fullName>
    </submittedName>
</protein>
<reference evidence="1" key="1">
    <citation type="submission" date="2021-12" db="EMBL/GenBank/DDBJ databases">
        <title>Comparative genomics, transcriptomics and evolutionary studies reveal genomic signatures of adaptation to plant cell wall in hemibiotrophic fungi.</title>
        <authorList>
            <consortium name="DOE Joint Genome Institute"/>
            <person name="Baroncelli R."/>
            <person name="Diaz J.F."/>
            <person name="Benocci T."/>
            <person name="Peng M."/>
            <person name="Battaglia E."/>
            <person name="Haridas S."/>
            <person name="Andreopoulos W."/>
            <person name="Labutti K."/>
            <person name="Pangilinan J."/>
            <person name="Floch G.L."/>
            <person name="Makela M.R."/>
            <person name="Henrissat B."/>
            <person name="Grigoriev I.V."/>
            <person name="Crouch J.A."/>
            <person name="De Vries R.P."/>
            <person name="Sukno S.A."/>
            <person name="Thon M.R."/>
        </authorList>
    </citation>
    <scope>NUCLEOTIDE SEQUENCE</scope>
    <source>
        <strain evidence="1">CBS 112980</strain>
    </source>
</reference>
<dbReference type="GeneID" id="85396682"/>
<name>A0AAD8XL97_GLOAC</name>
<keyword evidence="2" id="KW-1185">Reference proteome</keyword>
<dbReference type="RefSeq" id="XP_060369448.1">
    <property type="nucleotide sequence ID" value="XM_060512784.1"/>
</dbReference>
<evidence type="ECO:0000313" key="2">
    <source>
        <dbReference type="Proteomes" id="UP001244207"/>
    </source>
</evidence>
<sequence>MNSAFVGSDEQRGSFAYDKYSIHCVVPLHLELRDWYGVVGVEHLLPARYLVRSVPRDQSFHRRCPHTDMISLESTLACLIYRVLHQEYAKSNASLQKDDGLKICMKNQNNSGAGTKNAGSAFNFEIRNHSVRSTGIERDPEKTRQNGHEHFLHPYTETHSVHGPALFSSRPFVFNGQAKGN</sequence>
<dbReference type="EMBL" id="JAHMHS010000012">
    <property type="protein sequence ID" value="KAK1729393.1"/>
    <property type="molecule type" value="Genomic_DNA"/>
</dbReference>
<gene>
    <name evidence="1" type="ORF">BDZ83DRAFT_727424</name>
</gene>
<dbReference type="Proteomes" id="UP001244207">
    <property type="component" value="Unassembled WGS sequence"/>
</dbReference>